<gene>
    <name evidence="1" type="ORF">A4V09_00600</name>
</gene>
<protein>
    <submittedName>
        <fullName evidence="1">Uncharacterized protein</fullName>
    </submittedName>
</protein>
<reference evidence="1" key="1">
    <citation type="submission" date="2017-04" db="EMBL/GenBank/DDBJ databases">
        <title>Complete Genome Sequences of Twelve Strains of a Stable Defined Moderately Diverse Mouse Microbiota 2 (sDMDMm2).</title>
        <authorList>
            <person name="Uchimura Y."/>
            <person name="Wyss M."/>
            <person name="Brugiroux S."/>
            <person name="Limenitakis J.P."/>
            <person name="Stecher B."/>
            <person name="McCoy K.D."/>
            <person name="Macpherson A.J."/>
        </authorList>
    </citation>
    <scope>NUCLEOTIDE SEQUENCE</scope>
    <source>
        <strain evidence="1">YL58</strain>
    </source>
</reference>
<dbReference type="RefSeq" id="WP_065540640.1">
    <property type="nucleotide sequence ID" value="NZ_CP015405.2"/>
</dbReference>
<sequence>MTFKEKLQQEHPVLVNEKWQGGCNGCPETYGYEAESDCLALDDVTDEDRERLCAECWDREMPEEEKGENE</sequence>
<name>A0A1C7I468_9FIRM</name>
<dbReference type="OrthoDB" id="2073175at2"/>
<dbReference type="Proteomes" id="UP000092574">
    <property type="component" value="Chromosome"/>
</dbReference>
<dbReference type="EMBL" id="CP015405">
    <property type="protein sequence ID" value="ANU74406.1"/>
    <property type="molecule type" value="Genomic_DNA"/>
</dbReference>
<dbReference type="STRING" id="1796616.A4V09_00600"/>
<accession>A0A1C7I468</accession>
<keyword evidence="2" id="KW-1185">Reference proteome</keyword>
<evidence type="ECO:0000313" key="2">
    <source>
        <dbReference type="Proteomes" id="UP000092574"/>
    </source>
</evidence>
<organism evidence="1 2">
    <name type="scientific">Blautia pseudococcoides</name>
    <dbReference type="NCBI Taxonomy" id="1796616"/>
    <lineage>
        <taxon>Bacteria</taxon>
        <taxon>Bacillati</taxon>
        <taxon>Bacillota</taxon>
        <taxon>Clostridia</taxon>
        <taxon>Lachnospirales</taxon>
        <taxon>Lachnospiraceae</taxon>
        <taxon>Blautia</taxon>
    </lineage>
</organism>
<evidence type="ECO:0000313" key="1">
    <source>
        <dbReference type="EMBL" id="ANU74406.1"/>
    </source>
</evidence>
<proteinExistence type="predicted"/>
<dbReference type="KEGG" id="byl:A4V09_00600"/>
<dbReference type="AlphaFoldDB" id="A0A1C7I468"/>